<keyword evidence="1" id="KW-0677">Repeat</keyword>
<feature type="compositionally biased region" description="Low complexity" evidence="3">
    <location>
        <begin position="720"/>
        <end position="732"/>
    </location>
</feature>
<organism evidence="4 5">
    <name type="scientific">Symbiodinium microadriaticum</name>
    <name type="common">Dinoflagellate</name>
    <name type="synonym">Zooxanthella microadriatica</name>
    <dbReference type="NCBI Taxonomy" id="2951"/>
    <lineage>
        <taxon>Eukaryota</taxon>
        <taxon>Sar</taxon>
        <taxon>Alveolata</taxon>
        <taxon>Dinophyceae</taxon>
        <taxon>Suessiales</taxon>
        <taxon>Symbiodiniaceae</taxon>
        <taxon>Symbiodinium</taxon>
    </lineage>
</organism>
<dbReference type="PANTHER" id="PTHR47447">
    <property type="entry name" value="OS03G0856100 PROTEIN"/>
    <property type="match status" value="1"/>
</dbReference>
<dbReference type="Proteomes" id="UP000186817">
    <property type="component" value="Unassembled WGS sequence"/>
</dbReference>
<evidence type="ECO:0000256" key="2">
    <source>
        <dbReference type="PROSITE-ProRule" id="PRU00708"/>
    </source>
</evidence>
<dbReference type="PANTHER" id="PTHR47447:SF17">
    <property type="entry name" value="OS12G0638900 PROTEIN"/>
    <property type="match status" value="1"/>
</dbReference>
<protein>
    <submittedName>
        <fullName evidence="4">Pentatricopeptide repeat-containing protein MRL1, chloroplastic</fullName>
    </submittedName>
</protein>
<evidence type="ECO:0000256" key="1">
    <source>
        <dbReference type="ARBA" id="ARBA00022737"/>
    </source>
</evidence>
<gene>
    <name evidence="4" type="primary">MRL1</name>
    <name evidence="4" type="ORF">AK812_SmicGene28956</name>
</gene>
<evidence type="ECO:0000313" key="5">
    <source>
        <dbReference type="Proteomes" id="UP000186817"/>
    </source>
</evidence>
<evidence type="ECO:0000256" key="3">
    <source>
        <dbReference type="SAM" id="MobiDB-lite"/>
    </source>
</evidence>
<dbReference type="PROSITE" id="PS51375">
    <property type="entry name" value="PPR"/>
    <property type="match status" value="1"/>
</dbReference>
<dbReference type="InterPro" id="IPR002885">
    <property type="entry name" value="PPR_rpt"/>
</dbReference>
<dbReference type="GO" id="GO:0006364">
    <property type="term" value="P:rRNA processing"/>
    <property type="evidence" value="ECO:0007669"/>
    <property type="project" value="InterPro"/>
</dbReference>
<dbReference type="Gene3D" id="1.25.40.10">
    <property type="entry name" value="Tetratricopeptide repeat domain"/>
    <property type="match status" value="2"/>
</dbReference>
<sequence>MPLTSLVSAFGREVLWSRAVYIMSSLEKDLGACSAAVSACEKASIWKQALGLSGLLAESGLRSDIVCWNVNLSGLASASKWTEALGTFRAAAKSSLKPDLATFGATVEAAATGGQWAVLLVLLSWCSRKIDAAACSTALRGLAGSPWRAGTLVLEAALRDALRPDLGNYASLLSALPPQAWQKGVQALPQLTLNTLQALHSPSYLSLSAALFQRLGECQIWSRALVLFSFLQRYEMLSPSVLANAMASLQAAGRRKQALDLCRRAQKDTVQLDTASLSVVLSLCDRADFWQSSLHFLSDWTGQLEGITLGAAVGSCSKGHQWSFCASLLKSLQRQACGSQKTSLVAINSLIDAAAKSSDWRVALYNLVHVAHDGLQPDLTSLNSALPGFRTQDWARAITVTSMLLQHQQPDAITAMALLAMLEEASCWTRAAALLDELCSKAAMLESRSQAMACMDCLLRTDKLHVKVSQMLYRLVLAPAIPILSAMHRSRLDESPAELQVYSFGAHFTDAALSQLSLTATSAFWLPMVRRETRRVSQPRRTTQTQQVASARLVTASAAHSICPQTVRQRSLGHRGEGVENALHARLIPVFVEHDRSLHAERHALLAILFDLRFRWSEKRSLFAACPALVTIKDNSFCHMLVNKHPDVLLHASMEGVGEDPAYAFSVAFGEQLPIGGRGPPAGNVPRLRLAVQRASDAGERATVLVDLNRSGVRKVPRWSGSASGAHSAHAQAQKRTKSTLRVNATVVVAIHDRVAVVTVMPDKPAAFAPVPRQVEDSGGEEVESEDATLLRTFTGELKIDTLRVGLVVEGPSASLSPSSVWGTAAALASSEPRRRNELSPLLFWLCRIGRLKKKQAKSKPRREGASKAEKPVPESVDAPPTGKIEEAGWKGFCTAFANILGRELESSSPVLAETEIEKKLKASKDESKAKRLQSAENRTEKDKGHSLPDITQKNFEAQLRKFATQGVVRLFNAVRDYQAHATDDKAEKYEVNRVPLHQRAKMIVERKKETFAKSLSKVKKPRASDVKAKRKERREASSKVFTINLRGVVVSVAQTPDRCRDVDFQIWDIQVDMQHPRKDVVLKSTSQPALRTFSRRDDVLEMDVHLREVKLAFGHLEVSVMGALMDQVRLLRRNLTVGIGGLTFDQVLIRAKGALHLSNPQPPDASSKLVVNKLVVGDARVDVWCQLHLPDAHYLPKSLRDTIQVVSLGTTRLDIKGAQVKLPQQVLFSEKNPAEGNFGIVASKVWLQYLPLVKACWRSLLQHSNIFLGGLLSRHTWNPRQRREWRLSPPLCRIGPSGELRLTETG</sequence>
<dbReference type="Pfam" id="PF07890">
    <property type="entry name" value="Rrp15p"/>
    <property type="match status" value="1"/>
</dbReference>
<accession>A0A1Q9D310</accession>
<dbReference type="InterPro" id="IPR012459">
    <property type="entry name" value="Rrp15"/>
</dbReference>
<comment type="caution">
    <text evidence="4">The sequence shown here is derived from an EMBL/GenBank/DDBJ whole genome shotgun (WGS) entry which is preliminary data.</text>
</comment>
<keyword evidence="5" id="KW-1185">Reference proteome</keyword>
<evidence type="ECO:0000313" key="4">
    <source>
        <dbReference type="EMBL" id="OLP89561.1"/>
    </source>
</evidence>
<feature type="compositionally biased region" description="Basic and acidic residues" evidence="3">
    <location>
        <begin position="938"/>
        <end position="947"/>
    </location>
</feature>
<feature type="region of interest" description="Disordered" evidence="3">
    <location>
        <begin position="922"/>
        <end position="949"/>
    </location>
</feature>
<reference evidence="4 5" key="1">
    <citation type="submission" date="2016-02" db="EMBL/GenBank/DDBJ databases">
        <title>Genome analysis of coral dinoflagellate symbionts highlights evolutionary adaptations to a symbiotic lifestyle.</title>
        <authorList>
            <person name="Aranda M."/>
            <person name="Li Y."/>
            <person name="Liew Y.J."/>
            <person name="Baumgarten S."/>
            <person name="Simakov O."/>
            <person name="Wilson M."/>
            <person name="Piel J."/>
            <person name="Ashoor H."/>
            <person name="Bougouffa S."/>
            <person name="Bajic V.B."/>
            <person name="Ryu T."/>
            <person name="Ravasi T."/>
            <person name="Bayer T."/>
            <person name="Micklem G."/>
            <person name="Kim H."/>
            <person name="Bhak J."/>
            <person name="Lajeunesse T.C."/>
            <person name="Voolstra C.R."/>
        </authorList>
    </citation>
    <scope>NUCLEOTIDE SEQUENCE [LARGE SCALE GENOMIC DNA]</scope>
    <source>
        <strain evidence="4 5">CCMP2467</strain>
    </source>
</reference>
<feature type="region of interest" description="Disordered" evidence="3">
    <location>
        <begin position="717"/>
        <end position="737"/>
    </location>
</feature>
<feature type="region of interest" description="Disordered" evidence="3">
    <location>
        <begin position="856"/>
        <end position="884"/>
    </location>
</feature>
<proteinExistence type="predicted"/>
<feature type="repeat" description="PPR" evidence="2">
    <location>
        <begin position="64"/>
        <end position="98"/>
    </location>
</feature>
<dbReference type="InterPro" id="IPR011990">
    <property type="entry name" value="TPR-like_helical_dom_sf"/>
</dbReference>
<name>A0A1Q9D310_SYMMI</name>
<feature type="compositionally biased region" description="Basic and acidic residues" evidence="3">
    <location>
        <begin position="862"/>
        <end position="873"/>
    </location>
</feature>
<dbReference type="OrthoDB" id="426572at2759"/>
<dbReference type="EMBL" id="LSRX01000753">
    <property type="protein sequence ID" value="OLP89561.1"/>
    <property type="molecule type" value="Genomic_DNA"/>
</dbReference>